<protein>
    <submittedName>
        <fullName evidence="2">Kinesin, putative</fullName>
    </submittedName>
</protein>
<accession>A0A0A9ECY7</accession>
<reference evidence="2" key="1">
    <citation type="submission" date="2014-09" db="EMBL/GenBank/DDBJ databases">
        <authorList>
            <person name="Magalhaes I.L.F."/>
            <person name="Oliveira U."/>
            <person name="Santos F.R."/>
            <person name="Vidigal T.H.D.A."/>
            <person name="Brescovit A.D."/>
            <person name="Santos A.J."/>
        </authorList>
    </citation>
    <scope>NUCLEOTIDE SEQUENCE</scope>
    <source>
        <tissue evidence="2">Shoot tissue taken approximately 20 cm above the soil surface</tissue>
    </source>
</reference>
<evidence type="ECO:0000256" key="1">
    <source>
        <dbReference type="SAM" id="Phobius"/>
    </source>
</evidence>
<dbReference type="EMBL" id="GBRH01203988">
    <property type="protein sequence ID" value="JAD93907.1"/>
    <property type="molecule type" value="Transcribed_RNA"/>
</dbReference>
<dbReference type="AlphaFoldDB" id="A0A0A9ECY7"/>
<keyword evidence="1" id="KW-0812">Transmembrane</keyword>
<sequence length="66" mass="7191">MFPFSSSIVLCSLFRNLSPSTICDSAYARRSSRYFIFSFCSSYPVIASIAVTSASFSFSVATASCF</sequence>
<reference evidence="2" key="2">
    <citation type="journal article" date="2015" name="Data Brief">
        <title>Shoot transcriptome of the giant reed, Arundo donax.</title>
        <authorList>
            <person name="Barrero R.A."/>
            <person name="Guerrero F.D."/>
            <person name="Moolhuijzen P."/>
            <person name="Goolsby J.A."/>
            <person name="Tidwell J."/>
            <person name="Bellgard S.E."/>
            <person name="Bellgard M.I."/>
        </authorList>
    </citation>
    <scope>NUCLEOTIDE SEQUENCE</scope>
    <source>
        <tissue evidence="2">Shoot tissue taken approximately 20 cm above the soil surface</tissue>
    </source>
</reference>
<keyword evidence="1" id="KW-1133">Transmembrane helix</keyword>
<organism evidence="2">
    <name type="scientific">Arundo donax</name>
    <name type="common">Giant reed</name>
    <name type="synonym">Donax arundinaceus</name>
    <dbReference type="NCBI Taxonomy" id="35708"/>
    <lineage>
        <taxon>Eukaryota</taxon>
        <taxon>Viridiplantae</taxon>
        <taxon>Streptophyta</taxon>
        <taxon>Embryophyta</taxon>
        <taxon>Tracheophyta</taxon>
        <taxon>Spermatophyta</taxon>
        <taxon>Magnoliopsida</taxon>
        <taxon>Liliopsida</taxon>
        <taxon>Poales</taxon>
        <taxon>Poaceae</taxon>
        <taxon>PACMAD clade</taxon>
        <taxon>Arundinoideae</taxon>
        <taxon>Arundineae</taxon>
        <taxon>Arundo</taxon>
    </lineage>
</organism>
<proteinExistence type="predicted"/>
<feature type="transmembrane region" description="Helical" evidence="1">
    <location>
        <begin position="35"/>
        <end position="61"/>
    </location>
</feature>
<keyword evidence="1" id="KW-0472">Membrane</keyword>
<evidence type="ECO:0000313" key="2">
    <source>
        <dbReference type="EMBL" id="JAD93907.1"/>
    </source>
</evidence>
<name>A0A0A9ECY7_ARUDO</name>